<reference evidence="17 18" key="1">
    <citation type="submission" date="2014-03" db="EMBL/GenBank/DDBJ databases">
        <title>Draft genome of the hookworm Oesophagostomum dentatum.</title>
        <authorList>
            <person name="Mitreva M."/>
        </authorList>
    </citation>
    <scope>NUCLEOTIDE SEQUENCE [LARGE SCALE GENOMIC DNA]</scope>
    <source>
        <strain evidence="17 18">OD-Hann</strain>
    </source>
</reference>
<keyword evidence="8 15" id="KW-1133">Transmembrane helix</keyword>
<keyword evidence="13" id="KW-0458">Lysosome</keyword>
<dbReference type="EMBL" id="KN550608">
    <property type="protein sequence ID" value="KHJ93783.1"/>
    <property type="molecule type" value="Genomic_DNA"/>
</dbReference>
<evidence type="ECO:0000256" key="3">
    <source>
        <dbReference type="ARBA" id="ARBA00022448"/>
    </source>
</evidence>
<evidence type="ECO:0000259" key="16">
    <source>
        <dbReference type="Pfam" id="PF01490"/>
    </source>
</evidence>
<dbReference type="GO" id="GO:0046872">
    <property type="term" value="F:metal ion binding"/>
    <property type="evidence" value="ECO:0007669"/>
    <property type="project" value="UniProtKB-KW"/>
</dbReference>
<comment type="subcellular location">
    <subcellularLocation>
        <location evidence="1">Late endosome membrane</location>
        <topology evidence="1">Multi-pass membrane protein</topology>
    </subcellularLocation>
    <subcellularLocation>
        <location evidence="2">Lysosome membrane</location>
        <topology evidence="2">Multi-pass membrane protein</topology>
    </subcellularLocation>
</comment>
<dbReference type="GO" id="GO:0005765">
    <property type="term" value="C:lysosomal membrane"/>
    <property type="evidence" value="ECO:0007669"/>
    <property type="project" value="UniProtKB-SubCell"/>
</dbReference>
<evidence type="ECO:0000256" key="14">
    <source>
        <dbReference type="ARBA" id="ARBA00038442"/>
    </source>
</evidence>
<evidence type="ECO:0000256" key="11">
    <source>
        <dbReference type="ARBA" id="ARBA00023157"/>
    </source>
</evidence>
<evidence type="ECO:0000256" key="7">
    <source>
        <dbReference type="ARBA" id="ARBA00022970"/>
    </source>
</evidence>
<feature type="transmembrane region" description="Helical" evidence="15">
    <location>
        <begin position="70"/>
        <end position="90"/>
    </location>
</feature>
<evidence type="ECO:0000256" key="1">
    <source>
        <dbReference type="ARBA" id="ARBA00004107"/>
    </source>
</evidence>
<feature type="transmembrane region" description="Helical" evidence="15">
    <location>
        <begin position="12"/>
        <end position="40"/>
    </location>
</feature>
<dbReference type="OrthoDB" id="294730at2759"/>
<feature type="transmembrane region" description="Helical" evidence="15">
    <location>
        <begin position="183"/>
        <end position="203"/>
    </location>
</feature>
<evidence type="ECO:0000256" key="13">
    <source>
        <dbReference type="ARBA" id="ARBA00023228"/>
    </source>
</evidence>
<organism evidence="17 18">
    <name type="scientific">Oesophagostomum dentatum</name>
    <name type="common">Nodular worm</name>
    <dbReference type="NCBI Taxonomy" id="61180"/>
    <lineage>
        <taxon>Eukaryota</taxon>
        <taxon>Metazoa</taxon>
        <taxon>Ecdysozoa</taxon>
        <taxon>Nematoda</taxon>
        <taxon>Chromadorea</taxon>
        <taxon>Rhabditida</taxon>
        <taxon>Rhabditina</taxon>
        <taxon>Rhabditomorpha</taxon>
        <taxon>Strongyloidea</taxon>
        <taxon>Strongylidae</taxon>
        <taxon>Oesophagostomum</taxon>
    </lineage>
</organism>
<evidence type="ECO:0000256" key="8">
    <source>
        <dbReference type="ARBA" id="ARBA00022989"/>
    </source>
</evidence>
<evidence type="ECO:0000256" key="5">
    <source>
        <dbReference type="ARBA" id="ARBA00022723"/>
    </source>
</evidence>
<evidence type="ECO:0000256" key="10">
    <source>
        <dbReference type="ARBA" id="ARBA00023136"/>
    </source>
</evidence>
<evidence type="ECO:0000256" key="12">
    <source>
        <dbReference type="ARBA" id="ARBA00023180"/>
    </source>
</evidence>
<gene>
    <name evidence="17" type="ORF">OESDEN_06299</name>
</gene>
<evidence type="ECO:0000256" key="6">
    <source>
        <dbReference type="ARBA" id="ARBA00022753"/>
    </source>
</evidence>
<sequence>MMGVSLLSMPWALYQAGLIFGIFIFIAMGALCFYTTYLILRSPRGLKKMDTTSMEFTEICRYYLGRYGEITAILLSMFVLSGAILAYYVLMSNFLYFTGNLIYELAHPSSSASTMQEEPRCDFHCQMDDSFNGEKPYNSTEPAMLFGLTFHELWKLRLSVPILLSIVTFGLLNFKSPTFFTKFNVLGTITIMYIVVFNAARLIKCGVHLSLTDTTSEVYAECKLFDL</sequence>
<dbReference type="GO" id="GO:0015179">
    <property type="term" value="F:L-amino acid transmembrane transporter activity"/>
    <property type="evidence" value="ECO:0007669"/>
    <property type="project" value="TreeGrafter"/>
</dbReference>
<feature type="domain" description="Amino acid transporter transmembrane" evidence="16">
    <location>
        <begin position="1"/>
        <end position="96"/>
    </location>
</feature>
<keyword evidence="9" id="KW-0915">Sodium</keyword>
<keyword evidence="7" id="KW-0029">Amino-acid transport</keyword>
<evidence type="ECO:0000256" key="2">
    <source>
        <dbReference type="ARBA" id="ARBA00004155"/>
    </source>
</evidence>
<name>A0A0B1T899_OESDE</name>
<dbReference type="PANTHER" id="PTHR22950">
    <property type="entry name" value="AMINO ACID TRANSPORTER"/>
    <property type="match status" value="1"/>
</dbReference>
<keyword evidence="12" id="KW-0325">Glycoprotein</keyword>
<evidence type="ECO:0000256" key="15">
    <source>
        <dbReference type="SAM" id="Phobius"/>
    </source>
</evidence>
<dbReference type="InterPro" id="IPR013057">
    <property type="entry name" value="AA_transpt_TM"/>
</dbReference>
<evidence type="ECO:0000256" key="9">
    <source>
        <dbReference type="ARBA" id="ARBA00023053"/>
    </source>
</evidence>
<keyword evidence="10 15" id="KW-0472">Membrane</keyword>
<dbReference type="Pfam" id="PF01490">
    <property type="entry name" value="Aa_trans"/>
    <property type="match status" value="1"/>
</dbReference>
<keyword evidence="6" id="KW-0967">Endosome</keyword>
<dbReference type="PANTHER" id="PTHR22950:SF244">
    <property type="entry name" value="NEUTRAL AMINO ACID TRANSPORTER 9"/>
    <property type="match status" value="1"/>
</dbReference>
<feature type="transmembrane region" description="Helical" evidence="15">
    <location>
        <begin position="154"/>
        <end position="174"/>
    </location>
</feature>
<evidence type="ECO:0000313" key="18">
    <source>
        <dbReference type="Proteomes" id="UP000053660"/>
    </source>
</evidence>
<dbReference type="Proteomes" id="UP000053660">
    <property type="component" value="Unassembled WGS sequence"/>
</dbReference>
<evidence type="ECO:0000313" key="17">
    <source>
        <dbReference type="EMBL" id="KHJ93783.1"/>
    </source>
</evidence>
<comment type="similarity">
    <text evidence="14">Belongs to the amino acid/polyamine transporter 2 family. SLC38A9 subfamily.</text>
</comment>
<keyword evidence="3" id="KW-0813">Transport</keyword>
<protein>
    <recommendedName>
        <fullName evidence="16">Amino acid transporter transmembrane domain-containing protein</fullName>
    </recommendedName>
</protein>
<keyword evidence="5" id="KW-0479">Metal-binding</keyword>
<keyword evidence="4 15" id="KW-0812">Transmembrane</keyword>
<keyword evidence="18" id="KW-1185">Reference proteome</keyword>
<keyword evidence="11" id="KW-1015">Disulfide bond</keyword>
<accession>A0A0B1T899</accession>
<dbReference type="GO" id="GO:0031902">
    <property type="term" value="C:late endosome membrane"/>
    <property type="evidence" value="ECO:0007669"/>
    <property type="project" value="UniProtKB-SubCell"/>
</dbReference>
<evidence type="ECO:0000256" key="4">
    <source>
        <dbReference type="ARBA" id="ARBA00022692"/>
    </source>
</evidence>
<proteinExistence type="inferred from homology"/>
<dbReference type="AlphaFoldDB" id="A0A0B1T899"/>